<dbReference type="PANTHER" id="PTHR48086:SF6">
    <property type="entry name" value="CATION_ACETATE SYMPORTER ACTP"/>
    <property type="match status" value="1"/>
</dbReference>
<feature type="transmembrane region" description="Helical" evidence="11">
    <location>
        <begin position="440"/>
        <end position="466"/>
    </location>
</feature>
<feature type="transmembrane region" description="Helical" evidence="11">
    <location>
        <begin position="183"/>
        <end position="201"/>
    </location>
</feature>
<dbReference type="CDD" id="cd11480">
    <property type="entry name" value="SLC5sbd_u4"/>
    <property type="match status" value="1"/>
</dbReference>
<dbReference type="GO" id="GO:0015123">
    <property type="term" value="F:acetate transmembrane transporter activity"/>
    <property type="evidence" value="ECO:0007669"/>
    <property type="project" value="TreeGrafter"/>
</dbReference>
<evidence type="ECO:0000256" key="3">
    <source>
        <dbReference type="ARBA" id="ARBA00022448"/>
    </source>
</evidence>
<keyword evidence="5 11" id="KW-0812">Transmembrane</keyword>
<feature type="transmembrane region" description="Helical" evidence="11">
    <location>
        <begin position="265"/>
        <end position="285"/>
    </location>
</feature>
<feature type="compositionally biased region" description="Low complexity" evidence="10">
    <location>
        <begin position="545"/>
        <end position="559"/>
    </location>
</feature>
<dbReference type="AlphaFoldDB" id="A0A512CY42"/>
<dbReference type="GO" id="GO:0006847">
    <property type="term" value="P:plasma membrane acetate transport"/>
    <property type="evidence" value="ECO:0007669"/>
    <property type="project" value="TreeGrafter"/>
</dbReference>
<protein>
    <recommendedName>
        <fullName evidence="14">Cation acetate symporter</fullName>
    </recommendedName>
</protein>
<dbReference type="RefSeq" id="WP_246111136.1">
    <property type="nucleotide sequence ID" value="NZ_BAAARO010000008.1"/>
</dbReference>
<keyword evidence="8 11" id="KW-0472">Membrane</keyword>
<keyword evidence="4" id="KW-1003">Cell membrane</keyword>
<evidence type="ECO:0000256" key="9">
    <source>
        <dbReference type="RuleBase" id="RU362091"/>
    </source>
</evidence>
<feature type="region of interest" description="Disordered" evidence="10">
    <location>
        <begin position="530"/>
        <end position="559"/>
    </location>
</feature>
<name>A0A512CY42_9MICO</name>
<keyword evidence="13" id="KW-1185">Reference proteome</keyword>
<dbReference type="Pfam" id="PF00474">
    <property type="entry name" value="SSF"/>
    <property type="match status" value="1"/>
</dbReference>
<dbReference type="InterPro" id="IPR001734">
    <property type="entry name" value="Na/solute_symporter"/>
</dbReference>
<dbReference type="Proteomes" id="UP000321534">
    <property type="component" value="Unassembled WGS sequence"/>
</dbReference>
<sequence>MSNAASIVAVVLVSLASLAVGAFGLRLSRTMSDFYVASRGVSPVLNASAISGEYLSAASFLGVAGLVLARGVDMLWLPVGWTAGYLLLLVFVAAPLRRSGAYTLPDFAQLRLESDLARRASSLLVVAIGLLYLIPQFQGAGLTLRTLTGAPSWVGQLAVAVVVSLNVLPGGMRSVTLVQAFHYWLKLLALLTPLSFLLGAFGRRSGGPDVGAVLVSDWVEPLRGDHALYLTYSLVLATFFGTMGLPHVVVRFYTNRDGRAARRATLAVLVLLSGFYLLPVAYGVIGRYVAVDLVAAGRADSVVLELPSRLFDGPLAEGLTALLAAGAFAAFLSTSTGLVVSVAGVVSQDLVRWGAGRRPGHRDGHRDGHRHGHRQGIRTFRRSTVVVVAVSLALTVASAGVPVAHAVELTFAVAASTFGPMLLLGIWWRGLTARGAIAGLVVGGGLSMGAVVSTTFGIATGGWFGVVMTQPAAVSVPLAFATMVLVSIATRGSTPEHVARTMVRLHAPEHIDLNRGSFHPERWDRPAAAAEGTVDATQHTAYAGTDATARRAPSTARRD</sequence>
<evidence type="ECO:0000256" key="5">
    <source>
        <dbReference type="ARBA" id="ARBA00022692"/>
    </source>
</evidence>
<evidence type="ECO:0000256" key="7">
    <source>
        <dbReference type="ARBA" id="ARBA00022989"/>
    </source>
</evidence>
<evidence type="ECO:0000313" key="13">
    <source>
        <dbReference type="Proteomes" id="UP000321534"/>
    </source>
</evidence>
<feature type="transmembrane region" description="Helical" evidence="11">
    <location>
        <begin position="229"/>
        <end position="253"/>
    </location>
</feature>
<dbReference type="GO" id="GO:0015293">
    <property type="term" value="F:symporter activity"/>
    <property type="evidence" value="ECO:0007669"/>
    <property type="project" value="UniProtKB-KW"/>
</dbReference>
<keyword evidence="3" id="KW-0813">Transport</keyword>
<dbReference type="EMBL" id="BJYX01000003">
    <property type="protein sequence ID" value="GEO29136.1"/>
    <property type="molecule type" value="Genomic_DNA"/>
</dbReference>
<comment type="similarity">
    <text evidence="2 9">Belongs to the sodium:solute symporter (SSF) (TC 2.A.21) family.</text>
</comment>
<evidence type="ECO:0008006" key="14">
    <source>
        <dbReference type="Google" id="ProtNLM"/>
    </source>
</evidence>
<evidence type="ECO:0000256" key="11">
    <source>
        <dbReference type="SAM" id="Phobius"/>
    </source>
</evidence>
<dbReference type="GO" id="GO:0005886">
    <property type="term" value="C:plasma membrane"/>
    <property type="evidence" value="ECO:0007669"/>
    <property type="project" value="UniProtKB-SubCell"/>
</dbReference>
<feature type="transmembrane region" description="Helical" evidence="11">
    <location>
        <begin position="319"/>
        <end position="346"/>
    </location>
</feature>
<evidence type="ECO:0000256" key="4">
    <source>
        <dbReference type="ARBA" id="ARBA00022475"/>
    </source>
</evidence>
<reference evidence="12 13" key="1">
    <citation type="submission" date="2019-07" db="EMBL/GenBank/DDBJ databases">
        <title>Whole genome shotgun sequence of Terrabacter aerolatus NBRC 106305.</title>
        <authorList>
            <person name="Hosoyama A."/>
            <person name="Uohara A."/>
            <person name="Ohji S."/>
            <person name="Ichikawa N."/>
        </authorList>
    </citation>
    <scope>NUCLEOTIDE SEQUENCE [LARGE SCALE GENOMIC DNA]</scope>
    <source>
        <strain evidence="12 13">NBRC 106305</strain>
    </source>
</reference>
<evidence type="ECO:0000313" key="12">
    <source>
        <dbReference type="EMBL" id="GEO29136.1"/>
    </source>
</evidence>
<proteinExistence type="inferred from homology"/>
<organism evidence="12 13">
    <name type="scientific">Terrabacter aerolatus</name>
    <dbReference type="NCBI Taxonomy" id="422442"/>
    <lineage>
        <taxon>Bacteria</taxon>
        <taxon>Bacillati</taxon>
        <taxon>Actinomycetota</taxon>
        <taxon>Actinomycetes</taxon>
        <taxon>Micrococcales</taxon>
        <taxon>Intrasporangiaceae</taxon>
        <taxon>Terrabacter</taxon>
    </lineage>
</organism>
<accession>A0A512CY42</accession>
<evidence type="ECO:0000256" key="8">
    <source>
        <dbReference type="ARBA" id="ARBA00023136"/>
    </source>
</evidence>
<feature type="transmembrane region" description="Helical" evidence="11">
    <location>
        <begin position="472"/>
        <end position="490"/>
    </location>
</feature>
<dbReference type="InterPro" id="IPR038377">
    <property type="entry name" value="Na/Glc_symporter_sf"/>
</dbReference>
<feature type="transmembrane region" description="Helical" evidence="11">
    <location>
        <begin position="6"/>
        <end position="25"/>
    </location>
</feature>
<feature type="transmembrane region" description="Helical" evidence="11">
    <location>
        <begin position="75"/>
        <end position="96"/>
    </location>
</feature>
<gene>
    <name evidence="12" type="ORF">TAE01_09460</name>
</gene>
<dbReference type="PROSITE" id="PS50283">
    <property type="entry name" value="NA_SOLUT_SYMP_3"/>
    <property type="match status" value="1"/>
</dbReference>
<feature type="transmembrane region" description="Helical" evidence="11">
    <location>
        <begin position="384"/>
        <end position="403"/>
    </location>
</feature>
<evidence type="ECO:0000256" key="1">
    <source>
        <dbReference type="ARBA" id="ARBA00004651"/>
    </source>
</evidence>
<evidence type="ECO:0000256" key="2">
    <source>
        <dbReference type="ARBA" id="ARBA00006434"/>
    </source>
</evidence>
<feature type="transmembrane region" description="Helical" evidence="11">
    <location>
        <begin position="154"/>
        <end position="171"/>
    </location>
</feature>
<dbReference type="InterPro" id="IPR050277">
    <property type="entry name" value="Sodium:Solute_Symporter"/>
</dbReference>
<comment type="subcellular location">
    <subcellularLocation>
        <location evidence="1">Cell membrane</location>
        <topology evidence="1">Multi-pass membrane protein</topology>
    </subcellularLocation>
</comment>
<dbReference type="PANTHER" id="PTHR48086">
    <property type="entry name" value="SODIUM/PROLINE SYMPORTER-RELATED"/>
    <property type="match status" value="1"/>
</dbReference>
<feature type="transmembrane region" description="Helical" evidence="11">
    <location>
        <begin position="116"/>
        <end position="134"/>
    </location>
</feature>
<feature type="transmembrane region" description="Helical" evidence="11">
    <location>
        <begin position="45"/>
        <end position="69"/>
    </location>
</feature>
<feature type="transmembrane region" description="Helical" evidence="11">
    <location>
        <begin position="409"/>
        <end position="428"/>
    </location>
</feature>
<evidence type="ECO:0000256" key="10">
    <source>
        <dbReference type="SAM" id="MobiDB-lite"/>
    </source>
</evidence>
<comment type="caution">
    <text evidence="12">The sequence shown here is derived from an EMBL/GenBank/DDBJ whole genome shotgun (WGS) entry which is preliminary data.</text>
</comment>
<keyword evidence="7 11" id="KW-1133">Transmembrane helix</keyword>
<dbReference type="Gene3D" id="1.20.1730.10">
    <property type="entry name" value="Sodium/glucose cotransporter"/>
    <property type="match status" value="1"/>
</dbReference>
<keyword evidence="6" id="KW-0769">Symport</keyword>
<evidence type="ECO:0000256" key="6">
    <source>
        <dbReference type="ARBA" id="ARBA00022847"/>
    </source>
</evidence>